<dbReference type="EMBL" id="JAOWKX010000003">
    <property type="protein sequence ID" value="MCV2884476.1"/>
    <property type="molecule type" value="Genomic_DNA"/>
</dbReference>
<protein>
    <submittedName>
        <fullName evidence="1">Uncharacterized protein</fullName>
    </submittedName>
</protein>
<sequence>METIGISQIWRLLRWLPTFILRKLFDKQKLSELVYIDVRPRHNAVSVNTTESGDFTIYFQIINLTPFDIELDRAEIDFWCGGVKLNKQFIKKTLFSSGQVGEFSVDGKLSGTDADSIARNYPDAQATLSLCCYFNCDLHDFHIEHLNLEGVNVRYMNVEQRKARLENSIKTAS</sequence>
<proteinExistence type="predicted"/>
<gene>
    <name evidence="1" type="ORF">OE749_07205</name>
</gene>
<keyword evidence="2" id="KW-1185">Reference proteome</keyword>
<accession>A0ABT3A831</accession>
<comment type="caution">
    <text evidence="1">The sequence shown here is derived from an EMBL/GenBank/DDBJ whole genome shotgun (WGS) entry which is preliminary data.</text>
</comment>
<name>A0ABT3A831_9ALTE</name>
<evidence type="ECO:0000313" key="1">
    <source>
        <dbReference type="EMBL" id="MCV2884476.1"/>
    </source>
</evidence>
<dbReference type="Proteomes" id="UP001652504">
    <property type="component" value="Unassembled WGS sequence"/>
</dbReference>
<reference evidence="1 2" key="1">
    <citation type="submission" date="2022-10" db="EMBL/GenBank/DDBJ databases">
        <title>Aestuariibacter sp. AA17 isolated from Montipora capitata coral fragment.</title>
        <authorList>
            <person name="Emsley S.A."/>
            <person name="Pfannmuller K.M."/>
            <person name="Loughran R.M."/>
            <person name="Shlafstein M."/>
            <person name="Papke E."/>
            <person name="Saw J.H."/>
            <person name="Ushijima B."/>
            <person name="Videau P."/>
        </authorList>
    </citation>
    <scope>NUCLEOTIDE SEQUENCE [LARGE SCALE GENOMIC DNA]</scope>
    <source>
        <strain evidence="1 2">AA17</strain>
    </source>
</reference>
<evidence type="ECO:0000313" key="2">
    <source>
        <dbReference type="Proteomes" id="UP001652504"/>
    </source>
</evidence>
<dbReference type="RefSeq" id="WP_263711742.1">
    <property type="nucleotide sequence ID" value="NZ_JAOWKX010000003.1"/>
</dbReference>
<organism evidence="1 2">
    <name type="scientific">Fluctibacter corallii</name>
    <dbReference type="NCBI Taxonomy" id="2984329"/>
    <lineage>
        <taxon>Bacteria</taxon>
        <taxon>Pseudomonadati</taxon>
        <taxon>Pseudomonadota</taxon>
        <taxon>Gammaproteobacteria</taxon>
        <taxon>Alteromonadales</taxon>
        <taxon>Alteromonadaceae</taxon>
        <taxon>Fluctibacter</taxon>
    </lineage>
</organism>